<evidence type="ECO:0000256" key="2">
    <source>
        <dbReference type="SAM" id="SignalP"/>
    </source>
</evidence>
<feature type="signal peptide" evidence="2">
    <location>
        <begin position="1"/>
        <end position="20"/>
    </location>
</feature>
<feature type="chain" id="PRO_5046624350" evidence="2">
    <location>
        <begin position="21"/>
        <end position="351"/>
    </location>
</feature>
<dbReference type="Proteomes" id="UP001523219">
    <property type="component" value="Unassembled WGS sequence"/>
</dbReference>
<proteinExistence type="predicted"/>
<reference evidence="3 4" key="1">
    <citation type="submission" date="2022-05" db="EMBL/GenBank/DDBJ databases">
        <title>Streptomyces sp. nov. RY43-2 isolated from soil of a peat swamp forest.</title>
        <authorList>
            <person name="Kanchanasin P."/>
            <person name="Tanasupawat S."/>
            <person name="Phongsopitanun W."/>
        </authorList>
    </citation>
    <scope>NUCLEOTIDE SEQUENCE [LARGE SCALE GENOMIC DNA]</scope>
    <source>
        <strain evidence="3 4">RY43-2</strain>
    </source>
</reference>
<protein>
    <submittedName>
        <fullName evidence="3">Oxidoreductase</fullName>
    </submittedName>
</protein>
<keyword evidence="2" id="KW-0732">Signal</keyword>
<evidence type="ECO:0000256" key="1">
    <source>
        <dbReference type="SAM" id="MobiDB-lite"/>
    </source>
</evidence>
<dbReference type="SUPFAM" id="SSF110296">
    <property type="entry name" value="Oligoxyloglucan reducing end-specific cellobiohydrolase"/>
    <property type="match status" value="1"/>
</dbReference>
<organism evidence="3 4">
    <name type="scientific">Streptomyces macrolidinus</name>
    <dbReference type="NCBI Taxonomy" id="2952607"/>
    <lineage>
        <taxon>Bacteria</taxon>
        <taxon>Bacillati</taxon>
        <taxon>Actinomycetota</taxon>
        <taxon>Actinomycetes</taxon>
        <taxon>Kitasatosporales</taxon>
        <taxon>Streptomycetaceae</taxon>
        <taxon>Streptomyces</taxon>
    </lineage>
</organism>
<dbReference type="RefSeq" id="WP_252424977.1">
    <property type="nucleotide sequence ID" value="NZ_JAMWMR010000008.1"/>
</dbReference>
<accession>A0ABT0ZDD1</accession>
<dbReference type="PANTHER" id="PTHR47199">
    <property type="entry name" value="PHOTOSYSTEM II STABILITY/ASSEMBLY FACTOR HCF136, CHLOROPLASTIC"/>
    <property type="match status" value="1"/>
</dbReference>
<feature type="region of interest" description="Disordered" evidence="1">
    <location>
        <begin position="254"/>
        <end position="275"/>
    </location>
</feature>
<dbReference type="Gene3D" id="2.130.10.10">
    <property type="entry name" value="YVTN repeat-like/Quinoprotein amine dehydrogenase"/>
    <property type="match status" value="3"/>
</dbReference>
<evidence type="ECO:0000313" key="4">
    <source>
        <dbReference type="Proteomes" id="UP001523219"/>
    </source>
</evidence>
<name>A0ABT0ZDD1_9ACTN</name>
<gene>
    <name evidence="3" type="ORF">NGF19_12415</name>
</gene>
<sequence>MAVGLCAAVLAALAVAPAQAYGDGGKRPGSHWRLTDSGTDARFRGLAAVSRNTAWLAGTQGAVLRTTDGGAHWRDVSPPGAAGLEFRDIEAFDARRAVALTIGEGEDSRLFRTGDGGATWTETFRNTDSRAFYDCLTFFDHRHGLAMSDPVDGRFRLLSTSDGGRSWSVLPGAGMPAAQDGEAGFAASGQCLVASGPHDVWLATGGGAHARVLHSADRGRTWSATDTPLPAGDPARGVFALAFRDRTHGIAVGGDYRADQPSPRAAAVSGDGGRTWTPAAEPPPAYRSGVAWLPHSRTAALAVGPTGTDLTTDGGRTWTTVDTGSYDTVDCAPDRGCWAAGEKGRVARLEP</sequence>
<keyword evidence="4" id="KW-1185">Reference proteome</keyword>
<dbReference type="EMBL" id="JAMWMR010000008">
    <property type="protein sequence ID" value="MCN9241585.1"/>
    <property type="molecule type" value="Genomic_DNA"/>
</dbReference>
<comment type="caution">
    <text evidence="3">The sequence shown here is derived from an EMBL/GenBank/DDBJ whole genome shotgun (WGS) entry which is preliminary data.</text>
</comment>
<evidence type="ECO:0000313" key="3">
    <source>
        <dbReference type="EMBL" id="MCN9241585.1"/>
    </source>
</evidence>
<dbReference type="CDD" id="cd15482">
    <property type="entry name" value="Sialidase_non-viral"/>
    <property type="match status" value="1"/>
</dbReference>
<dbReference type="InterPro" id="IPR015943">
    <property type="entry name" value="WD40/YVTN_repeat-like_dom_sf"/>
</dbReference>
<dbReference type="PANTHER" id="PTHR47199:SF2">
    <property type="entry name" value="PHOTOSYSTEM II STABILITY_ASSEMBLY FACTOR HCF136, CHLOROPLASTIC"/>
    <property type="match status" value="1"/>
</dbReference>